<name>A0A9D1F175_9BACT</name>
<evidence type="ECO:0000256" key="1">
    <source>
        <dbReference type="ARBA" id="ARBA00023157"/>
    </source>
</evidence>
<comment type="caution">
    <text evidence="5">The sequence shown here is derived from an EMBL/GenBank/DDBJ whole genome shotgun (WGS) entry which is preliminary data.</text>
</comment>
<dbReference type="PROSITE" id="PS51352">
    <property type="entry name" value="THIOREDOXIN_2"/>
    <property type="match status" value="1"/>
</dbReference>
<evidence type="ECO:0000313" key="6">
    <source>
        <dbReference type="Proteomes" id="UP000823928"/>
    </source>
</evidence>
<dbReference type="Proteomes" id="UP000823928">
    <property type="component" value="Unassembled WGS sequence"/>
</dbReference>
<evidence type="ECO:0000259" key="4">
    <source>
        <dbReference type="PROSITE" id="PS51352"/>
    </source>
</evidence>
<dbReference type="PRINTS" id="PR00421">
    <property type="entry name" value="THIOREDOXIN"/>
</dbReference>
<gene>
    <name evidence="5" type="ORF">IAC10_11140</name>
</gene>
<dbReference type="GO" id="GO:0003756">
    <property type="term" value="F:protein disulfide isomerase activity"/>
    <property type="evidence" value="ECO:0007669"/>
    <property type="project" value="TreeGrafter"/>
</dbReference>
<reference evidence="5" key="2">
    <citation type="journal article" date="2021" name="PeerJ">
        <title>Extensive microbial diversity within the chicken gut microbiome revealed by metagenomics and culture.</title>
        <authorList>
            <person name="Gilroy R."/>
            <person name="Ravi A."/>
            <person name="Getino M."/>
            <person name="Pursley I."/>
            <person name="Horton D.L."/>
            <person name="Alikhan N.F."/>
            <person name="Baker D."/>
            <person name="Gharbi K."/>
            <person name="Hall N."/>
            <person name="Watson M."/>
            <person name="Adriaenssens E.M."/>
            <person name="Foster-Nyarko E."/>
            <person name="Jarju S."/>
            <person name="Secka A."/>
            <person name="Antonio M."/>
            <person name="Oren A."/>
            <person name="Chaudhuri R.R."/>
            <person name="La Ragione R."/>
            <person name="Hildebrand F."/>
            <person name="Pallen M.J."/>
        </authorList>
    </citation>
    <scope>NUCLEOTIDE SEQUENCE</scope>
    <source>
        <strain evidence="5">6276</strain>
    </source>
</reference>
<dbReference type="InterPro" id="IPR036249">
    <property type="entry name" value="Thioredoxin-like_sf"/>
</dbReference>
<dbReference type="PIRSF" id="PIRSF000077">
    <property type="entry name" value="Thioredoxin"/>
    <property type="match status" value="1"/>
</dbReference>
<dbReference type="Pfam" id="PF00085">
    <property type="entry name" value="Thioredoxin"/>
    <property type="match status" value="1"/>
</dbReference>
<feature type="disulfide bond" description="Redox-active" evidence="3">
    <location>
        <begin position="28"/>
        <end position="31"/>
    </location>
</feature>
<dbReference type="InterPro" id="IPR051063">
    <property type="entry name" value="PDI"/>
</dbReference>
<proteinExistence type="inferred from homology"/>
<keyword evidence="3" id="KW-0676">Redox-active center</keyword>
<keyword evidence="1 3" id="KW-1015">Disulfide bond</keyword>
<dbReference type="GO" id="GO:0015035">
    <property type="term" value="F:protein-disulfide reductase activity"/>
    <property type="evidence" value="ECO:0007669"/>
    <property type="project" value="InterPro"/>
</dbReference>
<protein>
    <recommendedName>
        <fullName evidence="2">Thioredoxin</fullName>
    </recommendedName>
</protein>
<dbReference type="InterPro" id="IPR013766">
    <property type="entry name" value="Thioredoxin_domain"/>
</dbReference>
<organism evidence="5 6">
    <name type="scientific">Candidatus Scatousia excrementigallinarum</name>
    <dbReference type="NCBI Taxonomy" id="2840935"/>
    <lineage>
        <taxon>Bacteria</taxon>
        <taxon>Candidatus Scatousia</taxon>
    </lineage>
</organism>
<dbReference type="CDD" id="cd02947">
    <property type="entry name" value="TRX_family"/>
    <property type="match status" value="1"/>
</dbReference>
<dbReference type="SUPFAM" id="SSF52833">
    <property type="entry name" value="Thioredoxin-like"/>
    <property type="match status" value="1"/>
</dbReference>
<feature type="domain" description="Thioredoxin" evidence="4">
    <location>
        <begin position="1"/>
        <end position="101"/>
    </location>
</feature>
<dbReference type="GO" id="GO:0006457">
    <property type="term" value="P:protein folding"/>
    <property type="evidence" value="ECO:0007669"/>
    <property type="project" value="TreeGrafter"/>
</dbReference>
<dbReference type="PANTHER" id="PTHR45672">
    <property type="entry name" value="PROTEIN DISULFIDE-ISOMERASE C17H9.14C-RELATED"/>
    <property type="match status" value="1"/>
</dbReference>
<evidence type="ECO:0000256" key="2">
    <source>
        <dbReference type="PIRNR" id="PIRNR000077"/>
    </source>
</evidence>
<evidence type="ECO:0000313" key="5">
    <source>
        <dbReference type="EMBL" id="HIS37162.1"/>
    </source>
</evidence>
<dbReference type="Gene3D" id="3.40.30.10">
    <property type="entry name" value="Glutaredoxin"/>
    <property type="match status" value="1"/>
</dbReference>
<dbReference type="AlphaFoldDB" id="A0A9D1F175"/>
<evidence type="ECO:0000256" key="3">
    <source>
        <dbReference type="PIRSR" id="PIRSR000077-4"/>
    </source>
</evidence>
<dbReference type="EMBL" id="DVIU01000217">
    <property type="protein sequence ID" value="HIS37162.1"/>
    <property type="molecule type" value="Genomic_DNA"/>
</dbReference>
<comment type="similarity">
    <text evidence="2">Belongs to the thioredoxin family.</text>
</comment>
<reference evidence="5" key="1">
    <citation type="submission" date="2020-10" db="EMBL/GenBank/DDBJ databases">
        <authorList>
            <person name="Gilroy R."/>
        </authorList>
    </citation>
    <scope>NUCLEOTIDE SEQUENCE</scope>
    <source>
        <strain evidence="5">6276</strain>
    </source>
</reference>
<sequence>MLVELNEKNFEDNIKSGLKLVEFYAPWCGFCQKQRPVLSDLSDNNIWIGTVNSDENPKLTQKYGISGFPTFLLFREGKVLATLTGYHEKSQLLANLMAHLNH</sequence>
<dbReference type="InterPro" id="IPR005746">
    <property type="entry name" value="Thioredoxin"/>
</dbReference>
<accession>A0A9D1F175</accession>